<dbReference type="Proteomes" id="UP001609821">
    <property type="component" value="Unassembled WGS sequence"/>
</dbReference>
<gene>
    <name evidence="1" type="ORF">ACHMWK_09440</name>
</gene>
<reference evidence="1 2" key="1">
    <citation type="submission" date="2024-10" db="EMBL/GenBank/DDBJ databases">
        <title>Aeromonas and Pseudomonas from the Cagarras Archipelago, Rio de Janeiro, Brazil.</title>
        <authorList>
            <person name="Canellas A.L.B."/>
            <person name="Laport M.S."/>
        </authorList>
    </citation>
    <scope>NUCLEOTIDE SEQUENCE [LARGE SCALE GENOMIC DNA]</scope>
    <source>
        <strain evidence="1 2">CPF-4</strain>
    </source>
</reference>
<keyword evidence="2" id="KW-1185">Reference proteome</keyword>
<sequence>MGQFLDLVEIKDLGLFWDERRNFFIDEIFELGCQAGGNAGGVNQLRDPHYRNIRPLRHTQKPAKKRLGNWFNRPARIKK</sequence>
<protein>
    <submittedName>
        <fullName evidence="1">Uncharacterized protein</fullName>
    </submittedName>
</protein>
<proteinExistence type="predicted"/>
<name>A0ABW7LWZ1_9PSED</name>
<evidence type="ECO:0000313" key="2">
    <source>
        <dbReference type="Proteomes" id="UP001609821"/>
    </source>
</evidence>
<dbReference type="RefSeq" id="WP_395246970.1">
    <property type="nucleotide sequence ID" value="NZ_JBINXA010000001.1"/>
</dbReference>
<accession>A0ABW7LWZ1</accession>
<evidence type="ECO:0000313" key="1">
    <source>
        <dbReference type="EMBL" id="MFH6566184.1"/>
    </source>
</evidence>
<organism evidence="1 2">
    <name type="scientific">Pseudomonas kulmbachensis</name>
    <dbReference type="NCBI Taxonomy" id="3043408"/>
    <lineage>
        <taxon>Bacteria</taxon>
        <taxon>Pseudomonadati</taxon>
        <taxon>Pseudomonadota</taxon>
        <taxon>Gammaproteobacteria</taxon>
        <taxon>Pseudomonadales</taxon>
        <taxon>Pseudomonadaceae</taxon>
        <taxon>Pseudomonas</taxon>
    </lineage>
</organism>
<comment type="caution">
    <text evidence="1">The sequence shown here is derived from an EMBL/GenBank/DDBJ whole genome shotgun (WGS) entry which is preliminary data.</text>
</comment>
<dbReference type="EMBL" id="JBINXB010000009">
    <property type="protein sequence ID" value="MFH6566184.1"/>
    <property type="molecule type" value="Genomic_DNA"/>
</dbReference>